<dbReference type="GO" id="GO:0008832">
    <property type="term" value="F:dGTPase activity"/>
    <property type="evidence" value="ECO:0007669"/>
    <property type="project" value="TreeGrafter"/>
</dbReference>
<dbReference type="PANTHER" id="PTHR11373:SF4">
    <property type="entry name" value="DEOXYNUCLEOSIDE TRIPHOSPHATE TRIPHOSPHOHYDROLASE SAMHD1"/>
    <property type="match status" value="1"/>
</dbReference>
<dbReference type="CDD" id="cd00077">
    <property type="entry name" value="HDc"/>
    <property type="match status" value="1"/>
</dbReference>
<sequence>MKHNHEFRDAVHVFVTLDSDERCVVDARPFQRLRQIHQRAASYLVFPGATHRRFEHSLGVMHLAGVVFDVVMHPSNVHYLIRPEMPGDHQLGYWRRVVRLAALCHDIGHLPFSHAAEHDLLPKGWNHERLTFDLINSQEMRQIFQNSVPPINPDHVAKIAIGPKKLSEFAPDIAFSVWETLLSEIIVGDAFGVDRIDYLLRDAYHAGVVYGRFDHHRLLQTLRILPRSDQESDSSEPWLGIEAGGLEAAEAMSLARYFMYKQVYFHHVRRAYDIHLKDFLKDWLKGYFPTNSEDHLRYTDNEVMAALLGAARDSSLAGHVHAKRFVERQHFKRLYERSPTDQKINRSAVDLIFDSLVAEFGADSIRRDSYPPRAAALDFPVLRADNSIESSLNLSETLQKIPSATFDLILCDRTILANATSFLKSNREKIITPVEEVAS</sequence>
<accession>A0A975NIM7</accession>
<dbReference type="InterPro" id="IPR003607">
    <property type="entry name" value="HD/PDEase_dom"/>
</dbReference>
<evidence type="ECO:0000259" key="1">
    <source>
        <dbReference type="SMART" id="SM00471"/>
    </source>
</evidence>
<reference evidence="2" key="1">
    <citation type="submission" date="2021-06" db="EMBL/GenBank/DDBJ databases">
        <title>Bradyrhizobium sp. S2-20-1 Genome sequencing.</title>
        <authorList>
            <person name="Jin L."/>
        </authorList>
    </citation>
    <scope>NUCLEOTIDE SEQUENCE</scope>
    <source>
        <strain evidence="2">S2-20-1</strain>
    </source>
</reference>
<dbReference type="InterPro" id="IPR050135">
    <property type="entry name" value="dGTPase-like"/>
</dbReference>
<proteinExistence type="predicted"/>
<evidence type="ECO:0000313" key="3">
    <source>
        <dbReference type="Proteomes" id="UP000680839"/>
    </source>
</evidence>
<feature type="domain" description="HD/PDEase" evidence="1">
    <location>
        <begin position="49"/>
        <end position="208"/>
    </location>
</feature>
<dbReference type="Gene3D" id="1.10.3210.10">
    <property type="entry name" value="Hypothetical protein af1432"/>
    <property type="match status" value="1"/>
</dbReference>
<dbReference type="SMART" id="SM00471">
    <property type="entry name" value="HDc"/>
    <property type="match status" value="1"/>
</dbReference>
<dbReference type="Pfam" id="PF19276">
    <property type="entry name" value="HD_assoc_2"/>
    <property type="match status" value="1"/>
</dbReference>
<dbReference type="InterPro" id="IPR006674">
    <property type="entry name" value="HD_domain"/>
</dbReference>
<protein>
    <submittedName>
        <fullName evidence="2">HD domain-containing protein</fullName>
    </submittedName>
</protein>
<dbReference type="GO" id="GO:0006203">
    <property type="term" value="P:dGTP catabolic process"/>
    <property type="evidence" value="ECO:0007669"/>
    <property type="project" value="TreeGrafter"/>
</dbReference>
<name>A0A975NIM7_9BRAD</name>
<dbReference type="Pfam" id="PF01966">
    <property type="entry name" value="HD"/>
    <property type="match status" value="1"/>
</dbReference>
<dbReference type="PANTHER" id="PTHR11373">
    <property type="entry name" value="DEOXYNUCLEOSIDE TRIPHOSPHATE TRIPHOSPHOHYDROLASE"/>
    <property type="match status" value="1"/>
</dbReference>
<gene>
    <name evidence="2" type="ORF">KMZ29_13135</name>
</gene>
<dbReference type="RefSeq" id="WP_215624023.1">
    <property type="nucleotide sequence ID" value="NZ_CP076134.1"/>
</dbReference>
<dbReference type="Proteomes" id="UP000680839">
    <property type="component" value="Chromosome"/>
</dbReference>
<organism evidence="2 3">
    <name type="scientific">Bradyrhizobium sediminis</name>
    <dbReference type="NCBI Taxonomy" id="2840469"/>
    <lineage>
        <taxon>Bacteria</taxon>
        <taxon>Pseudomonadati</taxon>
        <taxon>Pseudomonadota</taxon>
        <taxon>Alphaproteobacteria</taxon>
        <taxon>Hyphomicrobiales</taxon>
        <taxon>Nitrobacteraceae</taxon>
        <taxon>Bradyrhizobium</taxon>
    </lineage>
</organism>
<dbReference type="SUPFAM" id="SSF109604">
    <property type="entry name" value="HD-domain/PDEase-like"/>
    <property type="match status" value="1"/>
</dbReference>
<dbReference type="EMBL" id="CP076134">
    <property type="protein sequence ID" value="QWG15520.1"/>
    <property type="molecule type" value="Genomic_DNA"/>
</dbReference>
<dbReference type="AlphaFoldDB" id="A0A975NIM7"/>
<dbReference type="InterPro" id="IPR045509">
    <property type="entry name" value="HD_assoc_2"/>
</dbReference>
<evidence type="ECO:0000313" key="2">
    <source>
        <dbReference type="EMBL" id="QWG15520.1"/>
    </source>
</evidence>